<evidence type="ECO:0000256" key="3">
    <source>
        <dbReference type="ARBA" id="ARBA00022801"/>
    </source>
</evidence>
<evidence type="ECO:0000313" key="7">
    <source>
        <dbReference type="Proteomes" id="UP000037267"/>
    </source>
</evidence>
<name>A0A0L0WB34_GOTPU</name>
<evidence type="ECO:0000259" key="5">
    <source>
        <dbReference type="SMART" id="SM00849"/>
    </source>
</evidence>
<keyword evidence="2" id="KW-0479">Metal-binding</keyword>
<dbReference type="EMBL" id="LGSS01000005">
    <property type="protein sequence ID" value="KNF08701.1"/>
    <property type="molecule type" value="Genomic_DNA"/>
</dbReference>
<dbReference type="InterPro" id="IPR051453">
    <property type="entry name" value="MBL_Glyoxalase_II"/>
</dbReference>
<dbReference type="SMART" id="SM00849">
    <property type="entry name" value="Lactamase_B"/>
    <property type="match status" value="1"/>
</dbReference>
<keyword evidence="7" id="KW-1185">Reference proteome</keyword>
<dbReference type="AlphaFoldDB" id="A0A0L0WB34"/>
<evidence type="ECO:0000256" key="4">
    <source>
        <dbReference type="ARBA" id="ARBA00022833"/>
    </source>
</evidence>
<dbReference type="RefSeq" id="WP_050354807.1">
    <property type="nucleotide sequence ID" value="NZ_LGSS01000005.1"/>
</dbReference>
<sequence length="205" mass="22565">MLLKRMSLGVYGANCYIVTCEDSKESIVVDPGGEAEDIIKVLEENEFKIKYIVLTHGHGDHIAGVPKLKEVYGCPILIHKNDEELLLDPSKNLSASMPIEEVIINPDKLLEDGDIIEFGKIKVEVIHTPGHTQGCICLKIDKDILTGDTLFKGSVGRTDLYGSSNDIINSIKTKLLKYEGNTLIHPGHGISTTIGEEKLTNPFLR</sequence>
<dbReference type="InterPro" id="IPR036866">
    <property type="entry name" value="RibonucZ/Hydroxyglut_hydro"/>
</dbReference>
<dbReference type="PANTHER" id="PTHR46233:SF3">
    <property type="entry name" value="HYDROXYACYLGLUTATHIONE HYDROLASE GLOC"/>
    <property type="match status" value="1"/>
</dbReference>
<evidence type="ECO:0000256" key="2">
    <source>
        <dbReference type="ARBA" id="ARBA00022723"/>
    </source>
</evidence>
<reference evidence="7" key="1">
    <citation type="submission" date="2015-07" db="EMBL/GenBank/DDBJ databases">
        <title>Draft genome sequence of the purine-degrading Gottschalkia purinilyticum DSM 1384 (formerly Clostridium purinilyticum).</title>
        <authorList>
            <person name="Poehlein A."/>
            <person name="Schiel-Bengelsdorf B."/>
            <person name="Bengelsdorf F.R."/>
            <person name="Daniel R."/>
            <person name="Duerre P."/>
        </authorList>
    </citation>
    <scope>NUCLEOTIDE SEQUENCE [LARGE SCALE GENOMIC DNA]</scope>
    <source>
        <strain evidence="7">DSM 1384</strain>
    </source>
</reference>
<comment type="cofactor">
    <cofactor evidence="1">
        <name>Zn(2+)</name>
        <dbReference type="ChEBI" id="CHEBI:29105"/>
    </cofactor>
</comment>
<dbReference type="CDD" id="cd06262">
    <property type="entry name" value="metallo-hydrolase-like_MBL-fold"/>
    <property type="match status" value="1"/>
</dbReference>
<comment type="caution">
    <text evidence="6">The sequence shown here is derived from an EMBL/GenBank/DDBJ whole genome shotgun (WGS) entry which is preliminary data.</text>
</comment>
<dbReference type="SUPFAM" id="SSF56281">
    <property type="entry name" value="Metallo-hydrolase/oxidoreductase"/>
    <property type="match status" value="1"/>
</dbReference>
<dbReference type="Proteomes" id="UP000037267">
    <property type="component" value="Unassembled WGS sequence"/>
</dbReference>
<dbReference type="Gene3D" id="3.60.15.10">
    <property type="entry name" value="Ribonuclease Z/Hydroxyacylglutathione hydrolase-like"/>
    <property type="match status" value="1"/>
</dbReference>
<keyword evidence="4" id="KW-0862">Zinc</keyword>
<dbReference type="PATRIC" id="fig|1503.3.peg.2530"/>
<accession>A0A0L0WB34</accession>
<protein>
    <submittedName>
        <fullName evidence="6">Beta-lactamase domain protein</fullName>
    </submittedName>
</protein>
<dbReference type="PANTHER" id="PTHR46233">
    <property type="entry name" value="HYDROXYACYLGLUTATHIONE HYDROLASE GLOC"/>
    <property type="match status" value="1"/>
</dbReference>
<dbReference type="GO" id="GO:0046872">
    <property type="term" value="F:metal ion binding"/>
    <property type="evidence" value="ECO:0007669"/>
    <property type="project" value="UniProtKB-KW"/>
</dbReference>
<dbReference type="STRING" id="1503.CLPU_5c00080"/>
<dbReference type="OrthoDB" id="9802248at2"/>
<evidence type="ECO:0000313" key="6">
    <source>
        <dbReference type="EMBL" id="KNF08701.1"/>
    </source>
</evidence>
<gene>
    <name evidence="6" type="ORF">CLPU_5c00080</name>
</gene>
<keyword evidence="3" id="KW-0378">Hydrolase</keyword>
<dbReference type="InterPro" id="IPR001279">
    <property type="entry name" value="Metallo-B-lactamas"/>
</dbReference>
<dbReference type="Pfam" id="PF00753">
    <property type="entry name" value="Lactamase_B"/>
    <property type="match status" value="1"/>
</dbReference>
<evidence type="ECO:0000256" key="1">
    <source>
        <dbReference type="ARBA" id="ARBA00001947"/>
    </source>
</evidence>
<proteinExistence type="predicted"/>
<dbReference type="GO" id="GO:0016787">
    <property type="term" value="F:hydrolase activity"/>
    <property type="evidence" value="ECO:0007669"/>
    <property type="project" value="UniProtKB-KW"/>
</dbReference>
<organism evidence="6 7">
    <name type="scientific">Gottschalkia purinilytica</name>
    <name type="common">Clostridium purinilyticum</name>
    <dbReference type="NCBI Taxonomy" id="1503"/>
    <lineage>
        <taxon>Bacteria</taxon>
        <taxon>Bacillati</taxon>
        <taxon>Bacillota</taxon>
        <taxon>Tissierellia</taxon>
        <taxon>Tissierellales</taxon>
        <taxon>Gottschalkiaceae</taxon>
        <taxon>Gottschalkia</taxon>
    </lineage>
</organism>
<feature type="domain" description="Metallo-beta-lactamase" evidence="5">
    <location>
        <begin position="12"/>
        <end position="188"/>
    </location>
</feature>